<keyword evidence="3" id="KW-1185">Reference proteome</keyword>
<proteinExistence type="predicted"/>
<sequence>MLRHKFQPGRLTAGVFLTAAGVTYLGDASGAWETPWFVIIPMVMGGLCLAAVTGMVTGAIRRGRAARREVRNAREGATTP</sequence>
<dbReference type="AlphaFoldDB" id="A0A1S2PZ53"/>
<reference evidence="2 3" key="1">
    <citation type="submission" date="2016-10" db="EMBL/GenBank/DDBJ databases">
        <title>Genome sequence of Streptomyces sp. MUSC 93.</title>
        <authorList>
            <person name="Lee L.-H."/>
            <person name="Ser H.-L."/>
            <person name="Law J.W.-F."/>
        </authorList>
    </citation>
    <scope>NUCLEOTIDE SEQUENCE [LARGE SCALE GENOMIC DNA]</scope>
    <source>
        <strain evidence="2 3">MUSC 93</strain>
    </source>
</reference>
<evidence type="ECO:0000313" key="2">
    <source>
        <dbReference type="EMBL" id="OIJ99117.1"/>
    </source>
</evidence>
<keyword evidence="1" id="KW-1133">Transmembrane helix</keyword>
<feature type="transmembrane region" description="Helical" evidence="1">
    <location>
        <begin position="38"/>
        <end position="60"/>
    </location>
</feature>
<keyword evidence="1" id="KW-0472">Membrane</keyword>
<dbReference type="Proteomes" id="UP000179935">
    <property type="component" value="Unassembled WGS sequence"/>
</dbReference>
<name>A0A1S2PZ53_9ACTN</name>
<accession>A0A1S2PZ53</accession>
<keyword evidence="1" id="KW-0812">Transmembrane</keyword>
<evidence type="ECO:0000313" key="3">
    <source>
        <dbReference type="Proteomes" id="UP000179935"/>
    </source>
</evidence>
<dbReference type="EMBL" id="MLYP01000010">
    <property type="protein sequence ID" value="OIJ99117.1"/>
    <property type="molecule type" value="Genomic_DNA"/>
</dbReference>
<organism evidence="2 3">
    <name type="scientific">Streptomyces colonosanans</name>
    <dbReference type="NCBI Taxonomy" id="1428652"/>
    <lineage>
        <taxon>Bacteria</taxon>
        <taxon>Bacillati</taxon>
        <taxon>Actinomycetota</taxon>
        <taxon>Actinomycetes</taxon>
        <taxon>Kitasatosporales</taxon>
        <taxon>Streptomycetaceae</taxon>
        <taxon>Streptomyces</taxon>
    </lineage>
</organism>
<dbReference type="STRING" id="1428652.BIV24_04905"/>
<evidence type="ECO:0000256" key="1">
    <source>
        <dbReference type="SAM" id="Phobius"/>
    </source>
</evidence>
<comment type="caution">
    <text evidence="2">The sequence shown here is derived from an EMBL/GenBank/DDBJ whole genome shotgun (WGS) entry which is preliminary data.</text>
</comment>
<gene>
    <name evidence="2" type="ORF">BIV24_04905</name>
</gene>
<dbReference type="RefSeq" id="WP_071364903.1">
    <property type="nucleotide sequence ID" value="NZ_MLYP01000010.1"/>
</dbReference>
<dbReference type="OrthoDB" id="4338664at2"/>
<protein>
    <submittedName>
        <fullName evidence="2">Uncharacterized protein</fullName>
    </submittedName>
</protein>